<dbReference type="Pfam" id="PF00662">
    <property type="entry name" value="Proton_antipo_N"/>
    <property type="match status" value="1"/>
</dbReference>
<dbReference type="InterPro" id="IPR001516">
    <property type="entry name" value="Proton_antipo_N"/>
</dbReference>
<keyword evidence="4 16" id="KW-0813">Transport</keyword>
<dbReference type="Pfam" id="PF00361">
    <property type="entry name" value="Proton_antipo_M"/>
    <property type="match status" value="1"/>
</dbReference>
<feature type="transmembrane region" description="Helical" evidence="16">
    <location>
        <begin position="651"/>
        <end position="675"/>
    </location>
</feature>
<dbReference type="GO" id="GO:0008137">
    <property type="term" value="F:NADH dehydrogenase (ubiquinone) activity"/>
    <property type="evidence" value="ECO:0007669"/>
    <property type="project" value="UniProtKB-EC"/>
</dbReference>
<evidence type="ECO:0000256" key="4">
    <source>
        <dbReference type="ARBA" id="ARBA00022448"/>
    </source>
</evidence>
<evidence type="ECO:0000256" key="7">
    <source>
        <dbReference type="ARBA" id="ARBA00022792"/>
    </source>
</evidence>
<dbReference type="InterPro" id="IPR018393">
    <property type="entry name" value="NADHpl_OxRdtase_5_subgr"/>
</dbReference>
<dbReference type="GO" id="GO:0005743">
    <property type="term" value="C:mitochondrial inner membrane"/>
    <property type="evidence" value="ECO:0007669"/>
    <property type="project" value="UniProtKB-SubCell"/>
</dbReference>
<evidence type="ECO:0000256" key="15">
    <source>
        <dbReference type="ARBA" id="ARBA00049551"/>
    </source>
</evidence>
<keyword evidence="14 16" id="KW-0472">Membrane</keyword>
<feature type="domain" description="NADH:quinone oxidoreductase/Mrp antiporter transmembrane" evidence="18">
    <location>
        <begin position="130"/>
        <end position="414"/>
    </location>
</feature>
<dbReference type="GO" id="GO:0003954">
    <property type="term" value="F:NADH dehydrogenase activity"/>
    <property type="evidence" value="ECO:0007669"/>
    <property type="project" value="TreeGrafter"/>
</dbReference>
<dbReference type="PRINTS" id="PR01435">
    <property type="entry name" value="NPOXDRDTASE5"/>
</dbReference>
<evidence type="ECO:0000256" key="17">
    <source>
        <dbReference type="SAM" id="SignalP"/>
    </source>
</evidence>
<feature type="transmembrane region" description="Helical" evidence="16">
    <location>
        <begin position="467"/>
        <end position="487"/>
    </location>
</feature>
<feature type="transmembrane region" description="Helical" evidence="16">
    <location>
        <begin position="83"/>
        <end position="101"/>
    </location>
</feature>
<evidence type="ECO:0000256" key="16">
    <source>
        <dbReference type="RuleBase" id="RU003404"/>
    </source>
</evidence>
<dbReference type="NCBIfam" id="NF005141">
    <property type="entry name" value="PRK06590.1"/>
    <property type="match status" value="1"/>
</dbReference>
<feature type="transmembrane region" description="Helical" evidence="16">
    <location>
        <begin position="421"/>
        <end position="446"/>
    </location>
</feature>
<name>A0A455RE83_9EUKA</name>
<feature type="transmembrane region" description="Helical" evidence="16">
    <location>
        <begin position="311"/>
        <end position="333"/>
    </location>
</feature>
<keyword evidence="8" id="KW-1278">Translocase</keyword>
<evidence type="ECO:0000256" key="2">
    <source>
        <dbReference type="ARBA" id="ARBA00012944"/>
    </source>
</evidence>
<feature type="transmembrane region" description="Helical" evidence="16">
    <location>
        <begin position="209"/>
        <end position="232"/>
    </location>
</feature>
<evidence type="ECO:0000256" key="1">
    <source>
        <dbReference type="ARBA" id="ARBA00004448"/>
    </source>
</evidence>
<evidence type="ECO:0000313" key="21">
    <source>
        <dbReference type="EMBL" id="BBH42941.1"/>
    </source>
</evidence>
<dbReference type="GO" id="GO:0015990">
    <property type="term" value="P:electron transport coupled proton transport"/>
    <property type="evidence" value="ECO:0007669"/>
    <property type="project" value="TreeGrafter"/>
</dbReference>
<dbReference type="InterPro" id="IPR001750">
    <property type="entry name" value="ND/Mrp_TM"/>
</dbReference>
<accession>A0A455RE83</accession>
<reference evidence="21" key="1">
    <citation type="journal article" date="2019" name="Sci. Rep.">
        <title>Horizontally-acquired genetic elements in the mitochondrial genome of a centrohelid Marophrys sp. SRT127.</title>
        <authorList>
            <person name="Nishimura Y."/>
            <person name="Shiratori T."/>
            <person name="Ishida K."/>
            <person name="Hashimoto T."/>
            <person name="Ohkuma M."/>
            <person name="Inagaki Y."/>
        </authorList>
    </citation>
    <scope>NUCLEOTIDE SEQUENCE</scope>
    <source>
        <strain evidence="21">SRT127</strain>
    </source>
</reference>
<evidence type="ECO:0000256" key="3">
    <source>
        <dbReference type="ARBA" id="ARBA00021096"/>
    </source>
</evidence>
<evidence type="ECO:0000259" key="19">
    <source>
        <dbReference type="Pfam" id="PF00662"/>
    </source>
</evidence>
<feature type="transmembrane region" description="Helical" evidence="16">
    <location>
        <begin position="283"/>
        <end position="304"/>
    </location>
</feature>
<dbReference type="InterPro" id="IPR010934">
    <property type="entry name" value="NADH_DH_su5_C"/>
</dbReference>
<feature type="domain" description="NADH dehydrogenase subunit 5 C-terminal" evidence="20">
    <location>
        <begin position="567"/>
        <end position="668"/>
    </location>
</feature>
<proteinExistence type="inferred from homology"/>
<dbReference type="PRINTS" id="PR01434">
    <property type="entry name" value="NADHDHGNASE5"/>
</dbReference>
<dbReference type="EC" id="7.1.1.2" evidence="2 16"/>
<dbReference type="Pfam" id="PF06455">
    <property type="entry name" value="NADH5_C"/>
    <property type="match status" value="1"/>
</dbReference>
<evidence type="ECO:0000256" key="10">
    <source>
        <dbReference type="ARBA" id="ARBA00022989"/>
    </source>
</evidence>
<keyword evidence="10 16" id="KW-1133">Transmembrane helix</keyword>
<dbReference type="NCBIfam" id="TIGR01974">
    <property type="entry name" value="NDH_I_L"/>
    <property type="match status" value="1"/>
</dbReference>
<evidence type="ECO:0000256" key="9">
    <source>
        <dbReference type="ARBA" id="ARBA00022982"/>
    </source>
</evidence>
<dbReference type="GO" id="GO:0042773">
    <property type="term" value="P:ATP synthesis coupled electron transport"/>
    <property type="evidence" value="ECO:0007669"/>
    <property type="project" value="InterPro"/>
</dbReference>
<feature type="transmembrane region" description="Helical" evidence="16">
    <location>
        <begin position="695"/>
        <end position="710"/>
    </location>
</feature>
<protein>
    <recommendedName>
        <fullName evidence="3 16">NADH-ubiquinone oxidoreductase chain 5</fullName>
        <ecNumber evidence="2 16">7.1.1.2</ecNumber>
    </recommendedName>
</protein>
<keyword evidence="17" id="KW-0732">Signal</keyword>
<feature type="chain" id="PRO_5019865098" description="NADH-ubiquinone oxidoreductase chain 5" evidence="17">
    <location>
        <begin position="21"/>
        <end position="711"/>
    </location>
</feature>
<evidence type="ECO:0000259" key="20">
    <source>
        <dbReference type="Pfam" id="PF06455"/>
    </source>
</evidence>
<feature type="transmembrane region" description="Helical" evidence="16">
    <location>
        <begin position="30"/>
        <end position="50"/>
    </location>
</feature>
<dbReference type="PANTHER" id="PTHR42829:SF2">
    <property type="entry name" value="NADH-UBIQUINONE OXIDOREDUCTASE CHAIN 5"/>
    <property type="match status" value="1"/>
</dbReference>
<keyword evidence="9" id="KW-0249">Electron transport</keyword>
<evidence type="ECO:0000256" key="11">
    <source>
        <dbReference type="ARBA" id="ARBA00023027"/>
    </source>
</evidence>
<feature type="transmembrane region" description="Helical" evidence="16">
    <location>
        <begin position="113"/>
        <end position="130"/>
    </location>
</feature>
<keyword evidence="5" id="KW-0679">Respiratory chain</keyword>
<feature type="transmembrane region" description="Helical" evidence="16">
    <location>
        <begin position="378"/>
        <end position="401"/>
    </location>
</feature>
<dbReference type="InterPro" id="IPR003945">
    <property type="entry name" value="NU5C-like"/>
</dbReference>
<comment type="similarity">
    <text evidence="16">Belongs to the complex I subunit 5 family.</text>
</comment>
<evidence type="ECO:0000256" key="12">
    <source>
        <dbReference type="ARBA" id="ARBA00023075"/>
    </source>
</evidence>
<evidence type="ECO:0000256" key="6">
    <source>
        <dbReference type="ARBA" id="ARBA00022692"/>
    </source>
</evidence>
<feature type="transmembrane region" description="Helical" evidence="16">
    <location>
        <begin position="176"/>
        <end position="197"/>
    </location>
</feature>
<evidence type="ECO:0000259" key="18">
    <source>
        <dbReference type="Pfam" id="PF00361"/>
    </source>
</evidence>
<keyword evidence="12 16" id="KW-0830">Ubiquinone</keyword>
<dbReference type="Gene3D" id="1.20.5.2700">
    <property type="match status" value="1"/>
</dbReference>
<feature type="transmembrane region" description="Helical" evidence="16">
    <location>
        <begin position="526"/>
        <end position="548"/>
    </location>
</feature>
<feature type="transmembrane region" description="Helical" evidence="16">
    <location>
        <begin position="253"/>
        <end position="271"/>
    </location>
</feature>
<keyword evidence="11 16" id="KW-0520">NAD</keyword>
<evidence type="ECO:0000256" key="14">
    <source>
        <dbReference type="ARBA" id="ARBA00023136"/>
    </source>
</evidence>
<feature type="transmembrane region" description="Helical" evidence="16">
    <location>
        <begin position="136"/>
        <end position="155"/>
    </location>
</feature>
<keyword evidence="6 16" id="KW-0812">Transmembrane</keyword>
<dbReference type="EMBL" id="AP019310">
    <property type="protein sequence ID" value="BBH42941.1"/>
    <property type="molecule type" value="Genomic_DNA"/>
</dbReference>
<geneLocation type="mitochondrion" evidence="21"/>
<gene>
    <name evidence="21" type="primary">nad5</name>
</gene>
<feature type="transmembrane region" description="Helical" evidence="16">
    <location>
        <begin position="493"/>
        <end position="514"/>
    </location>
</feature>
<dbReference type="PANTHER" id="PTHR42829">
    <property type="entry name" value="NADH-UBIQUINONE OXIDOREDUCTASE CHAIN 5"/>
    <property type="match status" value="1"/>
</dbReference>
<organism evidence="21">
    <name type="scientific">Marophrys sp. SRT127</name>
    <dbReference type="NCBI Taxonomy" id="2488311"/>
    <lineage>
        <taxon>Eukaryota</taxon>
        <taxon>Haptista</taxon>
        <taxon>Centroplasthelida</taxon>
        <taxon>Panacanthocystida</taxon>
        <taxon>Acanthocystida</taxon>
        <taxon>Marophrys</taxon>
    </lineage>
</organism>
<feature type="signal peptide" evidence="17">
    <location>
        <begin position="1"/>
        <end position="20"/>
    </location>
</feature>
<evidence type="ECO:0000256" key="5">
    <source>
        <dbReference type="ARBA" id="ARBA00022660"/>
    </source>
</evidence>
<keyword evidence="13 16" id="KW-0496">Mitochondrion</keyword>
<feature type="domain" description="NADH-Ubiquinone oxidoreductase (complex I) chain 5 N-terminal" evidence="19">
    <location>
        <begin position="64"/>
        <end position="114"/>
    </location>
</feature>
<comment type="catalytic activity">
    <reaction evidence="15 16">
        <text>a ubiquinone + NADH + 5 H(+)(in) = a ubiquinol + NAD(+) + 4 H(+)(out)</text>
        <dbReference type="Rhea" id="RHEA:29091"/>
        <dbReference type="Rhea" id="RHEA-COMP:9565"/>
        <dbReference type="Rhea" id="RHEA-COMP:9566"/>
        <dbReference type="ChEBI" id="CHEBI:15378"/>
        <dbReference type="ChEBI" id="CHEBI:16389"/>
        <dbReference type="ChEBI" id="CHEBI:17976"/>
        <dbReference type="ChEBI" id="CHEBI:57540"/>
        <dbReference type="ChEBI" id="CHEBI:57945"/>
        <dbReference type="EC" id="7.1.1.2"/>
    </reaction>
</comment>
<keyword evidence="7" id="KW-0999">Mitochondrion inner membrane</keyword>
<evidence type="ECO:0000256" key="13">
    <source>
        <dbReference type="ARBA" id="ARBA00023128"/>
    </source>
</evidence>
<evidence type="ECO:0000256" key="8">
    <source>
        <dbReference type="ARBA" id="ARBA00022967"/>
    </source>
</evidence>
<comment type="subcellular location">
    <subcellularLocation>
        <location evidence="1">Mitochondrion inner membrane</location>
        <topology evidence="1">Multi-pass membrane protein</topology>
    </subcellularLocation>
</comment>
<dbReference type="AlphaFoldDB" id="A0A455RE83"/>
<comment type="function">
    <text evidence="16">Core subunit of the mitochondrial membrane respiratory chain NADH dehydrogenase (Complex I) which catalyzes electron transfer from NADH through the respiratory chain, using ubiquinone as an electron acceptor. Essential for the catalytic activity and assembly of complex I.</text>
</comment>
<sequence length="711" mass="79176">MYLLIPFLPLLAFFVAATFGRYIGRKGSTIITTTCIFLTAVLSTIAFYEVALTETNCYVQVTTWIDSAILHASWGFLFDSLTVIMLIVVTYVSAVVHLYSIEYMAHDPHIQRFMSYLSLFTFFMIILVTADNFIQMFIGWEGVGLASFLLINFWTTRLQANKAAMKALIVNRVGDFGLSLGIFAIFFVFGAVDYSTVFASASDLIGYKFFFLHMEFDALTVICLLIFIGAVGKSAQIGLHTWLPDAMEGPTPVSALIHAATMVTAGVFLIVRCSPLYEYAPSTLVLITFIGALTSFFAATTGAFQNDLKRVIAYSTCSQLGYMVFACGLSSYSVTMFHLMNHAFFKALLFLSAGSIIHAMHDEQDMRRMGALNRILPFTYTATLIGSFALIGFPFLTGYYSKDFILEIACSKLHFMGVNNLAYWLGTITVSFTTFYSYRLVFLTFLSKNNSFKQFICSTPGHPMHEANILMGLPLVLLAFGSLFVGYLTKDMIIGLGSPFWGQSLFALSSNIVFLEAEYLPYHVKLIPFVFSHIGIFFAYHTTAFFLAGGAFGSTNKSASGIGQASLQKSLMFYRFCTQTPIVQAYSFFNQKWHFDDFYNRFIVQKVLSFGYHTSFRLLDLGWIAYLGPYGIARATTFFSKTFSKLQTGFVYHYAFIILIAITLLLLILLAGTWGGAPFWGNGSTSAAVTGPSDLTLHFIFIISFCSLSFA</sequence>